<dbReference type="Proteomes" id="UP001283361">
    <property type="component" value="Unassembled WGS sequence"/>
</dbReference>
<feature type="compositionally biased region" description="Polar residues" evidence="1">
    <location>
        <begin position="129"/>
        <end position="141"/>
    </location>
</feature>
<organism evidence="2 3">
    <name type="scientific">Elysia crispata</name>
    <name type="common">lettuce slug</name>
    <dbReference type="NCBI Taxonomy" id="231223"/>
    <lineage>
        <taxon>Eukaryota</taxon>
        <taxon>Metazoa</taxon>
        <taxon>Spiralia</taxon>
        <taxon>Lophotrochozoa</taxon>
        <taxon>Mollusca</taxon>
        <taxon>Gastropoda</taxon>
        <taxon>Heterobranchia</taxon>
        <taxon>Euthyneura</taxon>
        <taxon>Panpulmonata</taxon>
        <taxon>Sacoglossa</taxon>
        <taxon>Placobranchoidea</taxon>
        <taxon>Plakobranchidae</taxon>
        <taxon>Elysia</taxon>
    </lineage>
</organism>
<protein>
    <submittedName>
        <fullName evidence="2">Uncharacterized protein</fullName>
    </submittedName>
</protein>
<keyword evidence="3" id="KW-1185">Reference proteome</keyword>
<comment type="caution">
    <text evidence="2">The sequence shown here is derived from an EMBL/GenBank/DDBJ whole genome shotgun (WGS) entry which is preliminary data.</text>
</comment>
<accession>A0AAE1B604</accession>
<proteinExistence type="predicted"/>
<evidence type="ECO:0000256" key="1">
    <source>
        <dbReference type="SAM" id="MobiDB-lite"/>
    </source>
</evidence>
<dbReference type="EMBL" id="JAWDGP010000452">
    <property type="protein sequence ID" value="KAK3800514.1"/>
    <property type="molecule type" value="Genomic_DNA"/>
</dbReference>
<evidence type="ECO:0000313" key="2">
    <source>
        <dbReference type="EMBL" id="KAK3800514.1"/>
    </source>
</evidence>
<evidence type="ECO:0000313" key="3">
    <source>
        <dbReference type="Proteomes" id="UP001283361"/>
    </source>
</evidence>
<feature type="region of interest" description="Disordered" evidence="1">
    <location>
        <begin position="120"/>
        <end position="141"/>
    </location>
</feature>
<dbReference type="AlphaFoldDB" id="A0AAE1B604"/>
<reference evidence="2" key="1">
    <citation type="journal article" date="2023" name="G3 (Bethesda)">
        <title>A reference genome for the long-term kleptoplast-retaining sea slug Elysia crispata morphotype clarki.</title>
        <authorList>
            <person name="Eastman K.E."/>
            <person name="Pendleton A.L."/>
            <person name="Shaikh M.A."/>
            <person name="Suttiyut T."/>
            <person name="Ogas R."/>
            <person name="Tomko P."/>
            <person name="Gavelis G."/>
            <person name="Widhalm J.R."/>
            <person name="Wisecaver J.H."/>
        </authorList>
    </citation>
    <scope>NUCLEOTIDE SEQUENCE</scope>
    <source>
        <strain evidence="2">ECLA1</strain>
    </source>
</reference>
<gene>
    <name evidence="2" type="ORF">RRG08_043832</name>
</gene>
<sequence length="141" mass="14942">MHDCLTPVTRARSKSAAVSPLATAPSQAAQCGAVGLWDCGPGAIHAPLKRAGWRRGTAGGTEEGLGLNELREEEEHGEEVKDEGTECNIESTVRDYDSMEGTKRPVKDSWLVRCGGDCSVTVPHHTTERPSSGNTTGPSDL</sequence>
<name>A0AAE1B604_9GAST</name>